<comment type="caution">
    <text evidence="1">The sequence shown here is derived from an EMBL/GenBank/DDBJ whole genome shotgun (WGS) entry which is preliminary data.</text>
</comment>
<reference evidence="1 2" key="1">
    <citation type="submission" date="2018-11" db="EMBL/GenBank/DDBJ databases">
        <title>Sequencing Av. paragallinarum serogroups.</title>
        <authorList>
            <person name="Hellmuth J.E."/>
            <person name="Boucher C.E."/>
            <person name="Cason E.D."/>
        </authorList>
    </citation>
    <scope>NUCLEOTIDE SEQUENCE [LARGE SCALE GENOMIC DNA]</scope>
    <source>
        <strain evidence="1 2">SA-3</strain>
    </source>
</reference>
<name>A0A0F5EZS9_AVIPA</name>
<evidence type="ECO:0000313" key="2">
    <source>
        <dbReference type="Proteomes" id="UP000294229"/>
    </source>
</evidence>
<proteinExistence type="predicted"/>
<protein>
    <submittedName>
        <fullName evidence="1">Uncharacterized protein</fullName>
    </submittedName>
</protein>
<accession>A0A0F5EZS9</accession>
<dbReference type="RefSeq" id="WP_046098350.1">
    <property type="nucleotide sequence ID" value="NZ_LAEN01000042.1"/>
</dbReference>
<evidence type="ECO:0000313" key="1">
    <source>
        <dbReference type="EMBL" id="RZN58639.1"/>
    </source>
</evidence>
<dbReference type="AlphaFoldDB" id="A0A0F5EZS9"/>
<dbReference type="Proteomes" id="UP000294229">
    <property type="component" value="Unassembled WGS sequence"/>
</dbReference>
<sequence>MKYIEKQLEDSRTGAGVNYHEVTGLQVDYLNNATYITMASYVSKAMKDAGKELLSVSTFTLPSVPDWSQIPYEWALKELIKAQPEDYVPEEYEGYVNPYLFAGGKVKDN</sequence>
<dbReference type="OrthoDB" id="5679392at2"/>
<gene>
    <name evidence="1" type="ORF">EIG79_07295</name>
</gene>
<dbReference type="EMBL" id="RQXS01000031">
    <property type="protein sequence ID" value="RZN58639.1"/>
    <property type="molecule type" value="Genomic_DNA"/>
</dbReference>
<organism evidence="1 2">
    <name type="scientific">Avibacterium paragallinarum</name>
    <name type="common">Haemophilus gallinarum</name>
    <dbReference type="NCBI Taxonomy" id="728"/>
    <lineage>
        <taxon>Bacteria</taxon>
        <taxon>Pseudomonadati</taxon>
        <taxon>Pseudomonadota</taxon>
        <taxon>Gammaproteobacteria</taxon>
        <taxon>Pasteurellales</taxon>
        <taxon>Pasteurellaceae</taxon>
        <taxon>Avibacterium</taxon>
    </lineage>
</organism>